<gene>
    <name evidence="1" type="ORF">FBU59_006388</name>
</gene>
<accession>A0ACC1J034</accession>
<proteinExistence type="predicted"/>
<reference evidence="1" key="1">
    <citation type="submission" date="2022-07" db="EMBL/GenBank/DDBJ databases">
        <title>Phylogenomic reconstructions and comparative analyses of Kickxellomycotina fungi.</title>
        <authorList>
            <person name="Reynolds N.K."/>
            <person name="Stajich J.E."/>
            <person name="Barry K."/>
            <person name="Grigoriev I.V."/>
            <person name="Crous P."/>
            <person name="Smith M.E."/>
        </authorList>
    </citation>
    <scope>NUCLEOTIDE SEQUENCE</scope>
    <source>
        <strain evidence="1">NRRL 5244</strain>
    </source>
</reference>
<comment type="caution">
    <text evidence="1">The sequence shown here is derived from an EMBL/GenBank/DDBJ whole genome shotgun (WGS) entry which is preliminary data.</text>
</comment>
<dbReference type="Proteomes" id="UP001150603">
    <property type="component" value="Unassembled WGS sequence"/>
</dbReference>
<evidence type="ECO:0000313" key="2">
    <source>
        <dbReference type="Proteomes" id="UP001150603"/>
    </source>
</evidence>
<organism evidence="1 2">
    <name type="scientific">Linderina macrospora</name>
    <dbReference type="NCBI Taxonomy" id="4868"/>
    <lineage>
        <taxon>Eukaryota</taxon>
        <taxon>Fungi</taxon>
        <taxon>Fungi incertae sedis</taxon>
        <taxon>Zoopagomycota</taxon>
        <taxon>Kickxellomycotina</taxon>
        <taxon>Kickxellomycetes</taxon>
        <taxon>Kickxellales</taxon>
        <taxon>Kickxellaceae</taxon>
        <taxon>Linderina</taxon>
    </lineage>
</organism>
<evidence type="ECO:0000313" key="1">
    <source>
        <dbReference type="EMBL" id="KAJ1932381.1"/>
    </source>
</evidence>
<sequence length="98" mass="10484">MSESLQTLKAKMMVCRESIGLEESGVHDLSSEAETRLSPEETARLFASLKAELGALSAQYQAALTILTCGDSEAPQQAISQGSNLNCVIENRGIPEDI</sequence>
<name>A0ACC1J034_9FUNG</name>
<dbReference type="EMBL" id="JANBPW010005550">
    <property type="protein sequence ID" value="KAJ1932381.1"/>
    <property type="molecule type" value="Genomic_DNA"/>
</dbReference>
<keyword evidence="2" id="KW-1185">Reference proteome</keyword>
<protein>
    <submittedName>
        <fullName evidence="1">Uncharacterized protein</fullName>
    </submittedName>
</protein>